<dbReference type="EC" id="2.7.7.60" evidence="2"/>
<evidence type="ECO:0000313" key="2">
    <source>
        <dbReference type="EMBL" id="CAA9420270.1"/>
    </source>
</evidence>
<feature type="non-terminal residue" evidence="2">
    <location>
        <position position="241"/>
    </location>
</feature>
<feature type="non-terminal residue" evidence="2">
    <location>
        <position position="1"/>
    </location>
</feature>
<dbReference type="AlphaFoldDB" id="A0A6J4PMR8"/>
<feature type="compositionally biased region" description="Basic residues" evidence="1">
    <location>
        <begin position="96"/>
        <end position="106"/>
    </location>
</feature>
<organism evidence="2">
    <name type="scientific">uncultured Rubrobacteraceae bacterium</name>
    <dbReference type="NCBI Taxonomy" id="349277"/>
    <lineage>
        <taxon>Bacteria</taxon>
        <taxon>Bacillati</taxon>
        <taxon>Actinomycetota</taxon>
        <taxon>Rubrobacteria</taxon>
        <taxon>Rubrobacterales</taxon>
        <taxon>Rubrobacteraceae</taxon>
        <taxon>environmental samples</taxon>
    </lineage>
</organism>
<feature type="compositionally biased region" description="Basic residues" evidence="1">
    <location>
        <begin position="120"/>
        <end position="147"/>
    </location>
</feature>
<accession>A0A6J4PMR8</accession>
<evidence type="ECO:0000256" key="1">
    <source>
        <dbReference type="SAM" id="MobiDB-lite"/>
    </source>
</evidence>
<keyword evidence="2" id="KW-0808">Transferase</keyword>
<proteinExistence type="predicted"/>
<sequence length="241" mass="26372">GEYPCDSARAGRRARHPHGAPQTVPSPRGQTRAFPHPQGLRGGRLRGQNLRRRRPSARRGAGQGGGHLEVRPVRGTRTLPTVVHEERPPALQRGPRDRRPHPRRLPPPRDPGTRGPGGRGRPRRRCSRRRRARGPRLGHHQGRAGRRGRADTRPHGAPRGPDPAGVPAGPAAAAPRGLGQLPELRDRRRLPRRAGGGTGATRRRGEDQLKADVTGRSGARRGYTRRAREGRGRPPNGRAFV</sequence>
<name>A0A6J4PMR8_9ACTN</name>
<reference evidence="2" key="1">
    <citation type="submission" date="2020-02" db="EMBL/GenBank/DDBJ databases">
        <authorList>
            <person name="Meier V. D."/>
        </authorList>
    </citation>
    <scope>NUCLEOTIDE SEQUENCE</scope>
    <source>
        <strain evidence="2">AVDCRST_MAG55</strain>
    </source>
</reference>
<feature type="compositionally biased region" description="Low complexity" evidence="1">
    <location>
        <begin position="157"/>
        <end position="179"/>
    </location>
</feature>
<feature type="region of interest" description="Disordered" evidence="1">
    <location>
        <begin position="1"/>
        <end position="241"/>
    </location>
</feature>
<keyword evidence="2" id="KW-0548">Nucleotidyltransferase</keyword>
<dbReference type="EMBL" id="CADCUZ010000088">
    <property type="protein sequence ID" value="CAA9420270.1"/>
    <property type="molecule type" value="Genomic_DNA"/>
</dbReference>
<gene>
    <name evidence="2" type="ORF">AVDCRST_MAG55-1935</name>
</gene>
<protein>
    <submittedName>
        <fullName evidence="2">2-C-methyl-D-erythritol 4-phosphate cytidylyltransferase</fullName>
        <ecNumber evidence="2">2.7.7.60</ecNumber>
    </submittedName>
</protein>
<dbReference type="GO" id="GO:0050518">
    <property type="term" value="F:2-C-methyl-D-erythritol 4-phosphate cytidylyltransferase activity"/>
    <property type="evidence" value="ECO:0007669"/>
    <property type="project" value="UniProtKB-EC"/>
</dbReference>